<name>A0A1M5VLX4_9FIRM</name>
<gene>
    <name evidence="4" type="ORF">SAMN02745180_00955</name>
</gene>
<dbReference type="CDD" id="cd02976">
    <property type="entry name" value="NrdH"/>
    <property type="match status" value="1"/>
</dbReference>
<evidence type="ECO:0000313" key="4">
    <source>
        <dbReference type="EMBL" id="SHH76239.1"/>
    </source>
</evidence>
<proteinExistence type="predicted"/>
<sequence>MRDVTIYTTDTCPYCIKAKKYLSEKGIEYNEKNVHKDFQAKQELLAMGYRTVPVIVINKREIVGFDKQKIDRALG</sequence>
<dbReference type="PROSITE" id="PS50404">
    <property type="entry name" value="GST_NTER"/>
    <property type="match status" value="1"/>
</dbReference>
<accession>A0A1M5VLX4</accession>
<dbReference type="Pfam" id="PF00462">
    <property type="entry name" value="Glutaredoxin"/>
    <property type="match status" value="1"/>
</dbReference>
<dbReference type="PROSITE" id="PS00195">
    <property type="entry name" value="GLUTAREDOXIN_1"/>
    <property type="match status" value="1"/>
</dbReference>
<dbReference type="PROSITE" id="PS51354">
    <property type="entry name" value="GLUTAREDOXIN_2"/>
    <property type="match status" value="1"/>
</dbReference>
<dbReference type="PANTHER" id="PTHR34386">
    <property type="entry name" value="GLUTAREDOXIN"/>
    <property type="match status" value="1"/>
</dbReference>
<organism evidence="4 5">
    <name type="scientific">Sporanaerobacter acetigenes DSM 13106</name>
    <dbReference type="NCBI Taxonomy" id="1123281"/>
    <lineage>
        <taxon>Bacteria</taxon>
        <taxon>Bacillati</taxon>
        <taxon>Bacillota</taxon>
        <taxon>Tissierellia</taxon>
        <taxon>Tissierellales</taxon>
        <taxon>Sporanaerobacteraceae</taxon>
        <taxon>Sporanaerobacter</taxon>
    </lineage>
</organism>
<dbReference type="NCBIfam" id="TIGR02196">
    <property type="entry name" value="GlrX_YruB"/>
    <property type="match status" value="1"/>
</dbReference>
<dbReference type="InterPro" id="IPR002109">
    <property type="entry name" value="Glutaredoxin"/>
</dbReference>
<dbReference type="STRING" id="1123281.SAMN02745180_00955"/>
<keyword evidence="5" id="KW-1185">Reference proteome</keyword>
<evidence type="ECO:0000259" key="3">
    <source>
        <dbReference type="PROSITE" id="PS50404"/>
    </source>
</evidence>
<evidence type="ECO:0000256" key="2">
    <source>
        <dbReference type="ARBA" id="ARBA00023284"/>
    </source>
</evidence>
<dbReference type="PRINTS" id="PR00160">
    <property type="entry name" value="GLUTAREDOXIN"/>
</dbReference>
<dbReference type="GO" id="GO:0009055">
    <property type="term" value="F:electron transfer activity"/>
    <property type="evidence" value="ECO:0007669"/>
    <property type="project" value="TreeGrafter"/>
</dbReference>
<dbReference type="OrthoDB" id="3174166at2"/>
<dbReference type="InterPro" id="IPR014025">
    <property type="entry name" value="Glutaredoxin_subgr"/>
</dbReference>
<evidence type="ECO:0000313" key="5">
    <source>
        <dbReference type="Proteomes" id="UP000184389"/>
    </source>
</evidence>
<dbReference type="InterPro" id="IPR051548">
    <property type="entry name" value="Grx-like_ET"/>
</dbReference>
<dbReference type="EMBL" id="FQXR01000004">
    <property type="protein sequence ID" value="SHH76239.1"/>
    <property type="molecule type" value="Genomic_DNA"/>
</dbReference>
<dbReference type="SUPFAM" id="SSF52833">
    <property type="entry name" value="Thioredoxin-like"/>
    <property type="match status" value="1"/>
</dbReference>
<keyword evidence="1" id="KW-1015">Disulfide bond</keyword>
<feature type="domain" description="GST N-terminal" evidence="3">
    <location>
        <begin position="2"/>
        <end position="75"/>
    </location>
</feature>
<dbReference type="InterPro" id="IPR004045">
    <property type="entry name" value="Glutathione_S-Trfase_N"/>
</dbReference>
<dbReference type="InterPro" id="IPR011911">
    <property type="entry name" value="GlrX_YruB"/>
</dbReference>
<dbReference type="InterPro" id="IPR011767">
    <property type="entry name" value="GLR_AS"/>
</dbReference>
<dbReference type="Proteomes" id="UP000184389">
    <property type="component" value="Unassembled WGS sequence"/>
</dbReference>
<protein>
    <submittedName>
        <fullName evidence="4">Glutaredoxin-like protein, YruB-family</fullName>
    </submittedName>
</protein>
<evidence type="ECO:0000256" key="1">
    <source>
        <dbReference type="ARBA" id="ARBA00023157"/>
    </source>
</evidence>
<reference evidence="4 5" key="1">
    <citation type="submission" date="2016-11" db="EMBL/GenBank/DDBJ databases">
        <authorList>
            <person name="Jaros S."/>
            <person name="Januszkiewicz K."/>
            <person name="Wedrychowicz H."/>
        </authorList>
    </citation>
    <scope>NUCLEOTIDE SEQUENCE [LARGE SCALE GENOMIC DNA]</scope>
    <source>
        <strain evidence="4 5">DSM 13106</strain>
    </source>
</reference>
<dbReference type="RefSeq" id="WP_072743598.1">
    <property type="nucleotide sequence ID" value="NZ_FQXR01000004.1"/>
</dbReference>
<dbReference type="GO" id="GO:0045454">
    <property type="term" value="P:cell redox homeostasis"/>
    <property type="evidence" value="ECO:0007669"/>
    <property type="project" value="TreeGrafter"/>
</dbReference>
<keyword evidence="2" id="KW-0676">Redox-active center</keyword>
<dbReference type="PANTHER" id="PTHR34386:SF1">
    <property type="entry name" value="GLUTAREDOXIN-LIKE PROTEIN NRDH"/>
    <property type="match status" value="1"/>
</dbReference>
<dbReference type="Gene3D" id="3.40.30.10">
    <property type="entry name" value="Glutaredoxin"/>
    <property type="match status" value="1"/>
</dbReference>
<dbReference type="InterPro" id="IPR036249">
    <property type="entry name" value="Thioredoxin-like_sf"/>
</dbReference>
<dbReference type="AlphaFoldDB" id="A0A1M5VLX4"/>